<gene>
    <name evidence="2" type="ordered locus">Afer_0758</name>
</gene>
<dbReference type="STRING" id="525909.Afer_0758"/>
<dbReference type="InterPro" id="IPR000073">
    <property type="entry name" value="AB_hydrolase_1"/>
</dbReference>
<feature type="domain" description="AB hydrolase-1" evidence="1">
    <location>
        <begin position="42"/>
        <end position="284"/>
    </location>
</feature>
<name>C7LY98_ACIFD</name>
<dbReference type="KEGG" id="afo:Afer_0758"/>
<keyword evidence="3" id="KW-1185">Reference proteome</keyword>
<dbReference type="Gene3D" id="3.40.50.1820">
    <property type="entry name" value="alpha/beta hydrolase"/>
    <property type="match status" value="1"/>
</dbReference>
<dbReference type="Proteomes" id="UP000000771">
    <property type="component" value="Chromosome"/>
</dbReference>
<reference evidence="2 3" key="1">
    <citation type="journal article" date="2009" name="Stand. Genomic Sci.">
        <title>Complete genome sequence of Acidimicrobium ferrooxidans type strain (ICP).</title>
        <authorList>
            <person name="Clum A."/>
            <person name="Nolan M."/>
            <person name="Lang E."/>
            <person name="Glavina Del Rio T."/>
            <person name="Tice H."/>
            <person name="Copeland A."/>
            <person name="Cheng J.F."/>
            <person name="Lucas S."/>
            <person name="Chen F."/>
            <person name="Bruce D."/>
            <person name="Goodwin L."/>
            <person name="Pitluck S."/>
            <person name="Ivanova N."/>
            <person name="Mavrommatis K."/>
            <person name="Mikhailova N."/>
            <person name="Pati A."/>
            <person name="Chen A."/>
            <person name="Palaniappan K."/>
            <person name="Goker M."/>
            <person name="Spring S."/>
            <person name="Land M."/>
            <person name="Hauser L."/>
            <person name="Chang Y.J."/>
            <person name="Jeffries C.C."/>
            <person name="Chain P."/>
            <person name="Bristow J."/>
            <person name="Eisen J.A."/>
            <person name="Markowitz V."/>
            <person name="Hugenholtz P."/>
            <person name="Kyrpides N.C."/>
            <person name="Klenk H.P."/>
            <person name="Lapidus A."/>
        </authorList>
    </citation>
    <scope>NUCLEOTIDE SEQUENCE [LARGE SCALE GENOMIC DNA]</scope>
    <source>
        <strain evidence="3">DSM 10331 / JCM 15462 / NBRC 103882 / ICP</strain>
    </source>
</reference>
<sequence length="299" mass="30923">MVAVTWWTSHRKSLRRSSELPAPNLVLLHRPISASARAISTLIVHAGGFSAACYAPLAEALGGLAFGLDLPGHGGADSDPPPGDATDWNVFARAVADALGRFADAPVILGHSLGATAAIMALSRASVPARALVAFEPILIDPTNARQLAEANALADGALRRRASFVSREAARERLGAKPPMASFDPRVLEAYLDTCLVSDDAGVRLRFAPAAEAAMYRGGITTGALDLVATISAPMLILAGAASTTMTAEDLALVAQRAPSASCAIVDGVGHFGPFEHPDAVASVVRSWLSTAPLEPPR</sequence>
<dbReference type="PANTHER" id="PTHR43194:SF2">
    <property type="entry name" value="PEROXISOMAL MEMBRANE PROTEIN LPX1"/>
    <property type="match status" value="1"/>
</dbReference>
<evidence type="ECO:0000259" key="1">
    <source>
        <dbReference type="Pfam" id="PF12697"/>
    </source>
</evidence>
<evidence type="ECO:0000313" key="3">
    <source>
        <dbReference type="Proteomes" id="UP000000771"/>
    </source>
</evidence>
<dbReference type="SUPFAM" id="SSF53474">
    <property type="entry name" value="alpha/beta-Hydrolases"/>
    <property type="match status" value="1"/>
</dbReference>
<dbReference type="PANTHER" id="PTHR43194">
    <property type="entry name" value="HYDROLASE ALPHA/BETA FOLD FAMILY"/>
    <property type="match status" value="1"/>
</dbReference>
<dbReference type="InterPro" id="IPR029058">
    <property type="entry name" value="AB_hydrolase_fold"/>
</dbReference>
<dbReference type="InterPro" id="IPR050228">
    <property type="entry name" value="Carboxylesterase_BioH"/>
</dbReference>
<accession>C7LY98</accession>
<dbReference type="GO" id="GO:0016787">
    <property type="term" value="F:hydrolase activity"/>
    <property type="evidence" value="ECO:0007669"/>
    <property type="project" value="UniProtKB-KW"/>
</dbReference>
<organism evidence="2 3">
    <name type="scientific">Acidimicrobium ferrooxidans (strain DSM 10331 / JCM 15462 / NBRC 103882 / ICP)</name>
    <dbReference type="NCBI Taxonomy" id="525909"/>
    <lineage>
        <taxon>Bacteria</taxon>
        <taxon>Bacillati</taxon>
        <taxon>Actinomycetota</taxon>
        <taxon>Acidimicrobiia</taxon>
        <taxon>Acidimicrobiales</taxon>
        <taxon>Acidimicrobiaceae</taxon>
        <taxon>Acidimicrobium</taxon>
    </lineage>
</organism>
<dbReference type="AlphaFoldDB" id="C7LY98"/>
<protein>
    <submittedName>
        <fullName evidence="2">Alpha/beta hydrolase fold protein</fullName>
    </submittedName>
</protein>
<evidence type="ECO:0000313" key="2">
    <source>
        <dbReference type="EMBL" id="ACU53706.1"/>
    </source>
</evidence>
<dbReference type="HOGENOM" id="CLU_020336_22_1_11"/>
<dbReference type="RefSeq" id="WP_015798195.1">
    <property type="nucleotide sequence ID" value="NC_013124.1"/>
</dbReference>
<dbReference type="EMBL" id="CP001631">
    <property type="protein sequence ID" value="ACU53706.1"/>
    <property type="molecule type" value="Genomic_DNA"/>
</dbReference>
<proteinExistence type="predicted"/>
<dbReference type="Pfam" id="PF12697">
    <property type="entry name" value="Abhydrolase_6"/>
    <property type="match status" value="1"/>
</dbReference>
<dbReference type="eggNOG" id="COG2267">
    <property type="taxonomic scope" value="Bacteria"/>
</dbReference>
<keyword evidence="2" id="KW-0378">Hydrolase</keyword>